<accession>A0A9D7SWS2</accession>
<protein>
    <submittedName>
        <fullName evidence="2">Gliding motility-associated C-terminal domain-containing protein</fullName>
    </submittedName>
</protein>
<dbReference type="Proteomes" id="UP000808337">
    <property type="component" value="Unassembled WGS sequence"/>
</dbReference>
<dbReference type="Pfam" id="PF13585">
    <property type="entry name" value="CHU_C"/>
    <property type="match status" value="1"/>
</dbReference>
<dbReference type="InterPro" id="IPR025667">
    <property type="entry name" value="SprB_repeat"/>
</dbReference>
<evidence type="ECO:0000313" key="3">
    <source>
        <dbReference type="Proteomes" id="UP000808337"/>
    </source>
</evidence>
<sequence length="1234" mass="132246">MAQYLTFWIFSMLFCNTQWRGGPISNAKLNISEPASACNILVNAGQDDTICEPGAHIYLDGSITGNSVLYEWTPHTGLSNPFILNPSADVGDPITYTLTAWGFDPGFQNLVYNHDFNLGNTGFFTAYTYVMDQPVIQNELYTQGTYTVINDPLLVNDTWADCNPSPVSGGNMLVINGVAPLDTFWCQTINVNTNTQYQFDGWYVYLAPGLLDLMFSFNGELSPVIWYGGNPCMWGSFDYPPYTTWFSGDTTSVEICVLCANFGGGQWPVDVAFDDFSLVELCPVSDSVSIYLTDDVAPVPDIMGPADVCKESIGTYTANFPPGTEILSYVWSVSPGGVITAGQGTEQVSVLWHNTGVANVCLTINTFCHSNNACFTLDVNDIPPDVQITGPVFLCSGESSTLVVPITLSGNEFQWNVPTGIDITGGQGSNTLGIQWGNLQEATVCVDITNECGTSSACIDITRFPGYITNLDLVLCEGDVIVVNGNEYGNGILSGTEYFITNNGCDSLVEIQITQEFPIEHMVTTILCPGDSVFLQGAYQTQPGIYIDSFATTHVCDSFVITQLIVSLSDSISVQSTTCDSAAAGVYITFLNNPIGCDTVVTTTITFITTDTTIINLSSCSISAAGTTTHTFINQGGCDSLVITHTNWIAPADTTFLSGISCDSSQIGIFQTWLSTMTGCDSLLITTITSAVPDTTVLFTTSCDSSTLGISEMHFISQSGCDSIVFTTITYSAQDSTFIIDTSCDPGDVGVFIQSYINHFGCDSIVTMNVTLEPFDQSFITSTTCDPAAAGVFVQTYTNQSGCDSIVTETIDLLASSQTFLFSTTCTSSQAGTFITTLSNQNGCDSIVMLTVSLIPADTTIISFRTCDPALVGNPQNTFTNQDGCDSLVIEQTTLYPLPDLQLQINSDFNGSDISCYGEADGSAIAIVTGVSPFSYIWSTGSTAQSTTDLIAGSYTVTITDGNGCKTDGEIALFDPGPFTISFIVSRPDCFDQKNGSITVEPSGGISPILYSMDGINYQASSSFTDLGGGSYQFTAMDANGCEVKEIILINAPLQVNVELGDDQIIESGDTAMIHAKVNVPFDSLASIIWTGIVNPDCPTCLTQSVIPIITSTYTVQVTSVDGCSDEDALTIFLDKKTDVYVPNIFSPNGDNINDKLIISAGSDVEEISTLIIFDRWGNIVYVVDHVTPNDLNYAWDGKLKGRALNSGVFAYKLIVVLKDGAQVIRVGDVTLLR</sequence>
<reference evidence="2 3" key="1">
    <citation type="submission" date="2020-10" db="EMBL/GenBank/DDBJ databases">
        <title>Connecting structure to function with the recovery of over 1000 high-quality activated sludge metagenome-assembled genomes encoding full-length rRNA genes using long-read sequencing.</title>
        <authorList>
            <person name="Singleton C.M."/>
            <person name="Petriglieri F."/>
            <person name="Kristensen J.M."/>
            <person name="Kirkegaard R.H."/>
            <person name="Michaelsen T.Y."/>
            <person name="Andersen M.H."/>
            <person name="Karst S.M."/>
            <person name="Dueholm M.S."/>
            <person name="Nielsen P.H."/>
            <person name="Albertsen M."/>
        </authorList>
    </citation>
    <scope>NUCLEOTIDE SEQUENCE [LARGE SCALE GENOMIC DNA]</scope>
    <source>
        <strain evidence="2">Ribe_18-Q3-R11-54_MAXAC.273</strain>
    </source>
</reference>
<gene>
    <name evidence="2" type="ORF">IPP15_07775</name>
</gene>
<comment type="caution">
    <text evidence="2">The sequence shown here is derived from an EMBL/GenBank/DDBJ whole genome shotgun (WGS) entry which is preliminary data.</text>
</comment>
<dbReference type="AlphaFoldDB" id="A0A9D7SWS2"/>
<evidence type="ECO:0000313" key="2">
    <source>
        <dbReference type="EMBL" id="MBK9982309.1"/>
    </source>
</evidence>
<dbReference type="NCBIfam" id="TIGR04131">
    <property type="entry name" value="Bac_Flav_CTERM"/>
    <property type="match status" value="1"/>
</dbReference>
<feature type="domain" description="PKD-like" evidence="1">
    <location>
        <begin position="299"/>
        <end position="373"/>
    </location>
</feature>
<evidence type="ECO:0000259" key="1">
    <source>
        <dbReference type="Pfam" id="PF19408"/>
    </source>
</evidence>
<dbReference type="InterPro" id="IPR026341">
    <property type="entry name" value="T9SS_type_B"/>
</dbReference>
<dbReference type="Gene3D" id="2.60.40.740">
    <property type="match status" value="1"/>
</dbReference>
<dbReference type="EMBL" id="JADKGY010000006">
    <property type="protein sequence ID" value="MBK9982309.1"/>
    <property type="molecule type" value="Genomic_DNA"/>
</dbReference>
<dbReference type="Pfam" id="PF13573">
    <property type="entry name" value="SprB"/>
    <property type="match status" value="1"/>
</dbReference>
<dbReference type="Pfam" id="PF19408">
    <property type="entry name" value="PKD_6"/>
    <property type="match status" value="2"/>
</dbReference>
<dbReference type="InterPro" id="IPR045829">
    <property type="entry name" value="PKD_6"/>
</dbReference>
<organism evidence="2 3">
    <name type="scientific">Candidatus Opimibacter skivensis</name>
    <dbReference type="NCBI Taxonomy" id="2982028"/>
    <lineage>
        <taxon>Bacteria</taxon>
        <taxon>Pseudomonadati</taxon>
        <taxon>Bacteroidota</taxon>
        <taxon>Saprospiria</taxon>
        <taxon>Saprospirales</taxon>
        <taxon>Saprospiraceae</taxon>
        <taxon>Candidatus Opimibacter</taxon>
    </lineage>
</organism>
<feature type="domain" description="PKD-like" evidence="1">
    <location>
        <begin position="386"/>
        <end position="457"/>
    </location>
</feature>
<proteinExistence type="predicted"/>
<name>A0A9D7SWS2_9BACT</name>